<organism evidence="1 2">
    <name type="scientific">Paremcibacter congregatus</name>
    <dbReference type="NCBI Taxonomy" id="2043170"/>
    <lineage>
        <taxon>Bacteria</taxon>
        <taxon>Pseudomonadati</taxon>
        <taxon>Pseudomonadota</taxon>
        <taxon>Alphaproteobacteria</taxon>
        <taxon>Emcibacterales</taxon>
        <taxon>Emcibacteraceae</taxon>
        <taxon>Paremcibacter</taxon>
    </lineage>
</organism>
<name>A0A2G4YLW5_9PROT</name>
<dbReference type="Proteomes" id="UP000229730">
    <property type="component" value="Unassembled WGS sequence"/>
</dbReference>
<keyword evidence="2" id="KW-1185">Reference proteome</keyword>
<protein>
    <submittedName>
        <fullName evidence="1">Uncharacterized protein</fullName>
    </submittedName>
</protein>
<sequence>MTCIVSTLLHDSETTRRVARVLLKHIGPKDRTEAYSILHSRIGVYTYDTGAITQEIDSYFN</sequence>
<proteinExistence type="predicted"/>
<gene>
    <name evidence="1" type="ORF">CRD36_17260</name>
</gene>
<dbReference type="RefSeq" id="WP_099475207.1">
    <property type="nucleotide sequence ID" value="NZ_CAXBMK010000006.1"/>
</dbReference>
<dbReference type="InParanoid" id="A0A2G4YLW5"/>
<evidence type="ECO:0000313" key="2">
    <source>
        <dbReference type="Proteomes" id="UP000229730"/>
    </source>
</evidence>
<reference evidence="1 2" key="1">
    <citation type="submission" date="2017-10" db="EMBL/GenBank/DDBJ databases">
        <title>Frigbacter circumglobatus gen. nov. sp. nov., isolated from sediment cultured in situ.</title>
        <authorList>
            <person name="Zhao Z."/>
        </authorList>
    </citation>
    <scope>NUCLEOTIDE SEQUENCE [LARGE SCALE GENOMIC DNA]</scope>
    <source>
        <strain evidence="1 2">ZYL</strain>
    </source>
</reference>
<dbReference type="EMBL" id="PDEM01000033">
    <property type="protein sequence ID" value="PHZ83314.1"/>
    <property type="molecule type" value="Genomic_DNA"/>
</dbReference>
<dbReference type="AlphaFoldDB" id="A0A2G4YLW5"/>
<evidence type="ECO:0000313" key="1">
    <source>
        <dbReference type="EMBL" id="PHZ83314.1"/>
    </source>
</evidence>
<comment type="caution">
    <text evidence="1">The sequence shown here is derived from an EMBL/GenBank/DDBJ whole genome shotgun (WGS) entry which is preliminary data.</text>
</comment>
<accession>A0A2G4YLW5</accession>
<dbReference type="OrthoDB" id="8481722at2"/>